<dbReference type="InterPro" id="IPR029063">
    <property type="entry name" value="SAM-dependent_MTases_sf"/>
</dbReference>
<dbReference type="GO" id="GO:0008168">
    <property type="term" value="F:methyltransferase activity"/>
    <property type="evidence" value="ECO:0007669"/>
    <property type="project" value="UniProtKB-KW"/>
</dbReference>
<dbReference type="RefSeq" id="WP_180280889.1">
    <property type="nucleotide sequence ID" value="NZ_JABFDB010000002.1"/>
</dbReference>
<evidence type="ECO:0000313" key="3">
    <source>
        <dbReference type="Proteomes" id="UP000584642"/>
    </source>
</evidence>
<dbReference type="GO" id="GO:0032259">
    <property type="term" value="P:methylation"/>
    <property type="evidence" value="ECO:0007669"/>
    <property type="project" value="UniProtKB-KW"/>
</dbReference>
<organism evidence="2 3">
    <name type="scientific">Azospirillum oleiclasticum</name>
    <dbReference type="NCBI Taxonomy" id="2735135"/>
    <lineage>
        <taxon>Bacteria</taxon>
        <taxon>Pseudomonadati</taxon>
        <taxon>Pseudomonadota</taxon>
        <taxon>Alphaproteobacteria</taxon>
        <taxon>Rhodospirillales</taxon>
        <taxon>Azospirillaceae</taxon>
        <taxon>Azospirillum</taxon>
    </lineage>
</organism>
<evidence type="ECO:0000259" key="1">
    <source>
        <dbReference type="Pfam" id="PF08241"/>
    </source>
</evidence>
<reference evidence="2 3" key="1">
    <citation type="submission" date="2020-05" db="EMBL/GenBank/DDBJ databases">
        <title>Azospirillum oleiclasticum sp. nov, a nitrogen-fixing and heavy crude oil-emulsifying bacterium isolated from the crude oil of Yumen Oilfield.</title>
        <authorList>
            <person name="Wu D."/>
            <person name="Cai M."/>
            <person name="Zhang X."/>
        </authorList>
    </citation>
    <scope>NUCLEOTIDE SEQUENCE [LARGE SCALE GENOMIC DNA]</scope>
    <source>
        <strain evidence="2 3">ROY-1-1-2</strain>
    </source>
</reference>
<dbReference type="Pfam" id="PF08241">
    <property type="entry name" value="Methyltransf_11"/>
    <property type="match status" value="1"/>
</dbReference>
<dbReference type="SUPFAM" id="SSF53335">
    <property type="entry name" value="S-adenosyl-L-methionine-dependent methyltransferases"/>
    <property type="match status" value="1"/>
</dbReference>
<keyword evidence="2" id="KW-0808">Transferase</keyword>
<keyword evidence="3" id="KW-1185">Reference proteome</keyword>
<proteinExistence type="predicted"/>
<feature type="domain" description="Methyltransferase type 11" evidence="1">
    <location>
        <begin position="48"/>
        <end position="144"/>
    </location>
</feature>
<gene>
    <name evidence="2" type="ORF">HND93_05260</name>
</gene>
<keyword evidence="2" id="KW-0489">Methyltransferase</keyword>
<sequence>MSKDHESVVSNQFSPQARAYVESPVHARGEDLDALEALVRAKRPNHALDLGTGGGHVAYRLAAHAASVTACDLSADMLAAVAATAGERGLTNIRTVQAPVESLPFEAGCFDFLGCRYSAHHWRVLDAGLREARRVLAPGSTAVFIDSYAPAPGPLDTHIQAVELLRDVSHSRNPTLAEWLAALSRAGFTVDTCRTWKLRLDFASWTARMRTPEEHVGMIRALQRAASAEVRAHFAIEEDGSFQLDVMAVTATAA</sequence>
<dbReference type="PANTHER" id="PTHR43591">
    <property type="entry name" value="METHYLTRANSFERASE"/>
    <property type="match status" value="1"/>
</dbReference>
<evidence type="ECO:0000313" key="2">
    <source>
        <dbReference type="EMBL" id="NYZ19111.1"/>
    </source>
</evidence>
<protein>
    <submittedName>
        <fullName evidence="2">Methyltransferase domain-containing protein</fullName>
    </submittedName>
</protein>
<comment type="caution">
    <text evidence="2">The sequence shown here is derived from an EMBL/GenBank/DDBJ whole genome shotgun (WGS) entry which is preliminary data.</text>
</comment>
<dbReference type="InterPro" id="IPR013216">
    <property type="entry name" value="Methyltransf_11"/>
</dbReference>
<dbReference type="EMBL" id="JABFDB010000002">
    <property type="protein sequence ID" value="NYZ19111.1"/>
    <property type="molecule type" value="Genomic_DNA"/>
</dbReference>
<name>A0ABX2T4L1_9PROT</name>
<accession>A0ABX2T4L1</accession>
<dbReference type="CDD" id="cd02440">
    <property type="entry name" value="AdoMet_MTases"/>
    <property type="match status" value="1"/>
</dbReference>
<dbReference type="Proteomes" id="UP000584642">
    <property type="component" value="Unassembled WGS sequence"/>
</dbReference>
<dbReference type="Gene3D" id="3.40.50.150">
    <property type="entry name" value="Vaccinia Virus protein VP39"/>
    <property type="match status" value="1"/>
</dbReference>